<evidence type="ECO:0000256" key="4">
    <source>
        <dbReference type="ARBA" id="ARBA00022801"/>
    </source>
</evidence>
<dbReference type="PANTHER" id="PTHR13312:SF0">
    <property type="entry name" value="UBIQUITIN THIOESTERASE OTU1"/>
    <property type="match status" value="1"/>
</dbReference>
<dbReference type="GO" id="GO:0008233">
    <property type="term" value="F:peptidase activity"/>
    <property type="evidence" value="ECO:0007669"/>
    <property type="project" value="UniProtKB-KW"/>
</dbReference>
<evidence type="ECO:0000256" key="2">
    <source>
        <dbReference type="ARBA" id="ARBA00022670"/>
    </source>
</evidence>
<dbReference type="InterPro" id="IPR038765">
    <property type="entry name" value="Papain-like_cys_pep_sf"/>
</dbReference>
<dbReference type="InterPro" id="IPR003323">
    <property type="entry name" value="OTU_dom"/>
</dbReference>
<evidence type="ECO:0000259" key="7">
    <source>
        <dbReference type="PROSITE" id="PS50802"/>
    </source>
</evidence>
<keyword evidence="9" id="KW-1185">Reference proteome</keyword>
<keyword evidence="5 6" id="KW-0788">Thiol protease</keyword>
<dbReference type="Gene3D" id="3.10.20.90">
    <property type="entry name" value="Phosphatidylinositol 3-kinase Catalytic Subunit, Chain A, domain 1"/>
    <property type="match status" value="1"/>
</dbReference>
<dbReference type="EMBL" id="JAWRVE010000109">
    <property type="protein sequence ID" value="KAL1858022.1"/>
    <property type="molecule type" value="Genomic_DNA"/>
</dbReference>
<gene>
    <name evidence="8" type="primary">OTU1</name>
    <name evidence="8" type="ORF">Daus18300_010134</name>
</gene>
<dbReference type="SUPFAM" id="SSF54001">
    <property type="entry name" value="Cysteine proteinases"/>
    <property type="match status" value="1"/>
</dbReference>
<comment type="function">
    <text evidence="6">Hydrolase that can remove conjugated ubiquitin from proteins and may therefore play an important regulatory role at the level of protein turnover by preventing degradation.</text>
</comment>
<dbReference type="Gene3D" id="3.90.70.80">
    <property type="match status" value="1"/>
</dbReference>
<dbReference type="CDD" id="cd22745">
    <property type="entry name" value="OTU_OTU1"/>
    <property type="match status" value="1"/>
</dbReference>
<keyword evidence="6" id="KW-0963">Cytoplasm</keyword>
<comment type="catalytic activity">
    <reaction evidence="1 6">
        <text>Thiol-dependent hydrolysis of ester, thioester, amide, peptide and isopeptide bonds formed by the C-terminal Gly of ubiquitin (a 76-residue protein attached to proteins as an intracellular targeting signal).</text>
        <dbReference type="EC" id="3.4.19.12"/>
    </reaction>
</comment>
<name>A0ABR3WB98_9PEZI</name>
<sequence length="316" mass="35490">MAEIRFRVRGPGWVETVTATSDWTIRQLLDHLREKQGAEPSALKYGYPLKNIDLSNVNATIEPLNLKGEAITFVPREDNTATAAPEVPMATKPDFKPKAVEPDHTVIEWPDKDGYIALRVMPDDNSCMFTAFGGVLQRADPAPTLRREVAEYILAHPDKFDKVVLEMEPQRYAQTMLSPERWGGAIELSIFSDIYDIEICSVDVKSQRVDRYGEGKATRCLLLYSGIHYDRIAFTMDLSLPVDFDETKWDVGNEAVVEMAQKLAKQLKDKHYFTDTTDFVLKCDVPGCNWIGAGAAEASKHMKETGHSALSEMEIT</sequence>
<dbReference type="Proteomes" id="UP001583177">
    <property type="component" value="Unassembled WGS sequence"/>
</dbReference>
<dbReference type="EC" id="3.4.19.12" evidence="6"/>
<reference evidence="8 9" key="1">
    <citation type="journal article" date="2024" name="IMA Fungus">
        <title>IMA Genome - F19 : A genome assembly and annotation guide to empower mycologists, including annotated draft genome sequences of Ceratocystis pirilliformis, Diaporthe australafricana, Fusarium ophioides, Paecilomyces lecythidis, and Sporothrix stenoceras.</title>
        <authorList>
            <person name="Aylward J."/>
            <person name="Wilson A.M."/>
            <person name="Visagie C.M."/>
            <person name="Spraker J."/>
            <person name="Barnes I."/>
            <person name="Buitendag C."/>
            <person name="Ceriani C."/>
            <person name="Del Mar Angel L."/>
            <person name="du Plessis D."/>
            <person name="Fuchs T."/>
            <person name="Gasser K."/>
            <person name="Kramer D."/>
            <person name="Li W."/>
            <person name="Munsamy K."/>
            <person name="Piso A."/>
            <person name="Price J.L."/>
            <person name="Sonnekus B."/>
            <person name="Thomas C."/>
            <person name="van der Nest A."/>
            <person name="van Dijk A."/>
            <person name="van Heerden A."/>
            <person name="van Vuuren N."/>
            <person name="Yilmaz N."/>
            <person name="Duong T.A."/>
            <person name="van der Merwe N.A."/>
            <person name="Wingfield M.J."/>
            <person name="Wingfield B.D."/>
        </authorList>
    </citation>
    <scope>NUCLEOTIDE SEQUENCE [LARGE SCALE GENOMIC DNA]</scope>
    <source>
        <strain evidence="8 9">CMW 18300</strain>
    </source>
</reference>
<evidence type="ECO:0000256" key="5">
    <source>
        <dbReference type="ARBA" id="ARBA00022807"/>
    </source>
</evidence>
<dbReference type="Pfam" id="PF02338">
    <property type="entry name" value="OTU"/>
    <property type="match status" value="1"/>
</dbReference>
<comment type="caution">
    <text evidence="8">The sequence shown here is derived from an EMBL/GenBank/DDBJ whole genome shotgun (WGS) entry which is preliminary data.</text>
</comment>
<evidence type="ECO:0000256" key="3">
    <source>
        <dbReference type="ARBA" id="ARBA00022786"/>
    </source>
</evidence>
<dbReference type="PANTHER" id="PTHR13312">
    <property type="entry name" value="HIV-INDUCED PROTEIN-7-LIKE PROTEASE"/>
    <property type="match status" value="1"/>
</dbReference>
<dbReference type="InterPro" id="IPR048857">
    <property type="entry name" value="OTU1_Ubl"/>
</dbReference>
<comment type="subcellular location">
    <subcellularLocation>
        <location evidence="6">Cytoplasm</location>
    </subcellularLocation>
</comment>
<evidence type="ECO:0000256" key="1">
    <source>
        <dbReference type="ARBA" id="ARBA00000707"/>
    </source>
</evidence>
<keyword evidence="3 6" id="KW-0833">Ubl conjugation pathway</keyword>
<proteinExistence type="predicted"/>
<evidence type="ECO:0000256" key="6">
    <source>
        <dbReference type="RuleBase" id="RU367104"/>
    </source>
</evidence>
<evidence type="ECO:0000313" key="8">
    <source>
        <dbReference type="EMBL" id="KAL1858022.1"/>
    </source>
</evidence>
<keyword evidence="2 8" id="KW-0645">Protease</keyword>
<evidence type="ECO:0000313" key="9">
    <source>
        <dbReference type="Proteomes" id="UP001583177"/>
    </source>
</evidence>
<feature type="domain" description="OTU" evidence="7">
    <location>
        <begin position="116"/>
        <end position="235"/>
    </location>
</feature>
<protein>
    <recommendedName>
        <fullName evidence="6">Ubiquitin thioesterase OTU</fullName>
        <ecNumber evidence="6">3.4.19.12</ecNumber>
    </recommendedName>
</protein>
<dbReference type="PROSITE" id="PS50802">
    <property type="entry name" value="OTU"/>
    <property type="match status" value="1"/>
</dbReference>
<keyword evidence="4 6" id="KW-0378">Hydrolase</keyword>
<organism evidence="8 9">
    <name type="scientific">Diaporthe australafricana</name>
    <dbReference type="NCBI Taxonomy" id="127596"/>
    <lineage>
        <taxon>Eukaryota</taxon>
        <taxon>Fungi</taxon>
        <taxon>Dikarya</taxon>
        <taxon>Ascomycota</taxon>
        <taxon>Pezizomycotina</taxon>
        <taxon>Sordariomycetes</taxon>
        <taxon>Sordariomycetidae</taxon>
        <taxon>Diaporthales</taxon>
        <taxon>Diaporthaceae</taxon>
        <taxon>Diaporthe</taxon>
    </lineage>
</organism>
<accession>A0ABR3WB98</accession>
<dbReference type="Pfam" id="PF21403">
    <property type="entry name" value="OTU1_UBXL"/>
    <property type="match status" value="1"/>
</dbReference>
<dbReference type="GO" id="GO:0006508">
    <property type="term" value="P:proteolysis"/>
    <property type="evidence" value="ECO:0007669"/>
    <property type="project" value="UniProtKB-KW"/>
</dbReference>